<feature type="domain" description="Helicase HerA-like C-terminal" evidence="2">
    <location>
        <begin position="41"/>
        <end position="528"/>
    </location>
</feature>
<feature type="region of interest" description="Disordered" evidence="1">
    <location>
        <begin position="463"/>
        <end position="500"/>
    </location>
</feature>
<dbReference type="InterPro" id="IPR051162">
    <property type="entry name" value="T4SS_component"/>
</dbReference>
<dbReference type="Pfam" id="PF05872">
    <property type="entry name" value="HerA_C"/>
    <property type="match status" value="1"/>
</dbReference>
<protein>
    <recommendedName>
        <fullName evidence="2">Helicase HerA-like C-terminal domain-containing protein</fullName>
    </recommendedName>
</protein>
<dbReference type="InterPro" id="IPR033186">
    <property type="entry name" value="HerA_C"/>
</dbReference>
<dbReference type="EMBL" id="CZKB01000027">
    <property type="protein sequence ID" value="CUR62075.1"/>
    <property type="molecule type" value="Genomic_DNA"/>
</dbReference>
<sequence>MTETPEAQPAASDPISEAVAPGYRFEGPALELGGLMLDAEHLSDVQIKIPLGMLNRHGLVAGATGTGKTKTLQLLAEQLSANGVPVFAADIKGDLSGLSVPGEPSDKLTARTASVGQQWTATGFPTEFYAIGGQGIGVPVRVTMTAFGPTLLAKVLGLNETQESSLGLVFYYCDKNGLPLLDLSDLRAVLQYLTGDEAGKAELKGIGGLSPQTAGVILRELISFEAQGADVFFGEPEFETKDFLRTTDDGRGVISLLELPNLQDRPALFSTFLMWLLADLFHDLPEEGDLDKPKLVFFFDEAHLLFNDASEAFLDQIAQTVRLIRSKGVGVFFVTQSPTDVPDDVLAQLGSRVQHQLRAHTPNDAKALKATVNTYPNSAYDDLGEVIMSLGIGEAVVTVMNERGAPTPVAWTRLRAPESLMDAAEATDMEAAVTASPLTKKYAESLDRESARELLAKKLEEGARKAAEDARVKEMARKQKNERVTEKSRQKAEKEEDSMVETVVKSTAFKDFMRTAAREIARGMFKSGRR</sequence>
<organism evidence="3">
    <name type="scientific">metagenome</name>
    <dbReference type="NCBI Taxonomy" id="256318"/>
    <lineage>
        <taxon>unclassified sequences</taxon>
        <taxon>metagenomes</taxon>
    </lineage>
</organism>
<dbReference type="Gene3D" id="3.40.50.300">
    <property type="entry name" value="P-loop containing nucleotide triphosphate hydrolases"/>
    <property type="match status" value="2"/>
</dbReference>
<dbReference type="PANTHER" id="PTHR30121:SF6">
    <property type="entry name" value="SLR6007 PROTEIN"/>
    <property type="match status" value="1"/>
</dbReference>
<evidence type="ECO:0000256" key="1">
    <source>
        <dbReference type="SAM" id="MobiDB-lite"/>
    </source>
</evidence>
<dbReference type="InterPro" id="IPR027417">
    <property type="entry name" value="P-loop_NTPase"/>
</dbReference>
<dbReference type="SUPFAM" id="SSF52540">
    <property type="entry name" value="P-loop containing nucleoside triphosphate hydrolases"/>
    <property type="match status" value="1"/>
</dbReference>
<feature type="compositionally biased region" description="Basic and acidic residues" evidence="1">
    <location>
        <begin position="463"/>
        <end position="494"/>
    </location>
</feature>
<evidence type="ECO:0000259" key="2">
    <source>
        <dbReference type="Pfam" id="PF05872"/>
    </source>
</evidence>
<gene>
    <name evidence="3" type="ORF">NOCA170021</name>
</gene>
<dbReference type="AlphaFoldDB" id="A0A2P2CJA1"/>
<dbReference type="PANTHER" id="PTHR30121">
    <property type="entry name" value="UNCHARACTERIZED PROTEIN YJGR-RELATED"/>
    <property type="match status" value="1"/>
</dbReference>
<reference evidence="3" key="1">
    <citation type="submission" date="2015-08" db="EMBL/GenBank/DDBJ databases">
        <authorList>
            <person name="Babu N.S."/>
            <person name="Beckwith C.J."/>
            <person name="Beseler K.G."/>
            <person name="Brison A."/>
            <person name="Carone J.V."/>
            <person name="Caskin T.P."/>
            <person name="Diamond M."/>
            <person name="Durham M.E."/>
            <person name="Foxe J.M."/>
            <person name="Go M."/>
            <person name="Henderson B.A."/>
            <person name="Jones I.B."/>
            <person name="McGettigan J.A."/>
            <person name="Micheletti S.J."/>
            <person name="Nasrallah M.E."/>
            <person name="Ortiz D."/>
            <person name="Piller C.R."/>
            <person name="Privatt S.R."/>
            <person name="Schneider S.L."/>
            <person name="Sharp S."/>
            <person name="Smith T.C."/>
            <person name="Stanton J.D."/>
            <person name="Ullery H.E."/>
            <person name="Wilson R.J."/>
            <person name="Serrano M.G."/>
            <person name="Buck G."/>
            <person name="Lee V."/>
            <person name="Wang Y."/>
            <person name="Carvalho R."/>
            <person name="Voegtly L."/>
            <person name="Shi R."/>
            <person name="Duckworth R."/>
            <person name="Johnson A."/>
            <person name="Loviza R."/>
            <person name="Walstead R."/>
            <person name="Shah Z."/>
            <person name="Kiflezghi M."/>
            <person name="Wade K."/>
            <person name="Ball S.L."/>
            <person name="Bradley K.W."/>
            <person name="Asai D.J."/>
            <person name="Bowman C.A."/>
            <person name="Russell D.A."/>
            <person name="Pope W.H."/>
            <person name="Jacobs-Sera D."/>
            <person name="Hendrix R.W."/>
            <person name="Hatfull G.F."/>
        </authorList>
    </citation>
    <scope>NUCLEOTIDE SEQUENCE</scope>
</reference>
<name>A0A2P2CJA1_9ZZZZ</name>
<evidence type="ECO:0000313" key="3">
    <source>
        <dbReference type="EMBL" id="CUR62075.1"/>
    </source>
</evidence>
<accession>A0A2P2CJA1</accession>
<proteinExistence type="predicted"/>
<dbReference type="CDD" id="cd01127">
    <property type="entry name" value="TrwB_TraG_TraD_VirD4"/>
    <property type="match status" value="1"/>
</dbReference>